<accession>A0ABS6G6R8</accession>
<organism evidence="1 2">
    <name type="scientific">Alkaliphilus flagellatus</name>
    <dbReference type="NCBI Taxonomy" id="2841507"/>
    <lineage>
        <taxon>Bacteria</taxon>
        <taxon>Bacillati</taxon>
        <taxon>Bacillota</taxon>
        <taxon>Clostridia</taxon>
        <taxon>Peptostreptococcales</taxon>
        <taxon>Natronincolaceae</taxon>
        <taxon>Alkaliphilus</taxon>
    </lineage>
</organism>
<evidence type="ECO:0000313" key="2">
    <source>
        <dbReference type="Proteomes" id="UP000779508"/>
    </source>
</evidence>
<dbReference type="RefSeq" id="WP_216419519.1">
    <property type="nucleotide sequence ID" value="NZ_JAHLQK010000008.1"/>
</dbReference>
<comment type="caution">
    <text evidence="1">The sequence shown here is derived from an EMBL/GenBank/DDBJ whole genome shotgun (WGS) entry which is preliminary data.</text>
</comment>
<dbReference type="EMBL" id="JAHLQK010000008">
    <property type="protein sequence ID" value="MBU5678173.1"/>
    <property type="molecule type" value="Genomic_DNA"/>
</dbReference>
<dbReference type="Proteomes" id="UP000779508">
    <property type="component" value="Unassembled WGS sequence"/>
</dbReference>
<proteinExistence type="predicted"/>
<protein>
    <submittedName>
        <fullName evidence="1">Thioredoxin family protein</fullName>
    </submittedName>
</protein>
<dbReference type="Pfam" id="PF14595">
    <property type="entry name" value="Thioredoxin_9"/>
    <property type="match status" value="1"/>
</dbReference>
<gene>
    <name evidence="1" type="ORF">KQI88_17300</name>
</gene>
<evidence type="ECO:0000313" key="1">
    <source>
        <dbReference type="EMBL" id="MBU5678173.1"/>
    </source>
</evidence>
<reference evidence="1 2" key="1">
    <citation type="submission" date="2021-06" db="EMBL/GenBank/DDBJ databases">
        <authorList>
            <person name="Sun Q."/>
            <person name="Li D."/>
        </authorList>
    </citation>
    <scope>NUCLEOTIDE SEQUENCE [LARGE SCALE GENOMIC DNA]</scope>
    <source>
        <strain evidence="1 2">MSJ-5</strain>
    </source>
</reference>
<keyword evidence="2" id="KW-1185">Reference proteome</keyword>
<sequence length="170" mass="19684">MIFQQLFESGMSFEVFAPNGQDANIEKLLEVYNGIELDEELISKIQSIDKPIYLLAFAELWCPDCIINLPAIKKLNDINPNITFSILPREGNENYMDNYKISGKHKIPTFVVLNDRFEEIGVFIETPKIVKEIVNKGNQVEIIVAKRKYRKGEYIKDTIKEITNIIMKRN</sequence>
<name>A0ABS6G6R8_9FIRM</name>